<name>A0A941FGN3_9BACI</name>
<dbReference type="Proteomes" id="UP000680045">
    <property type="component" value="Unassembled WGS sequence"/>
</dbReference>
<comment type="caution">
    <text evidence="1">The sequence shown here is derived from an EMBL/GenBank/DDBJ whole genome shotgun (WGS) entry which is preliminary data.</text>
</comment>
<sequence length="59" mass="7205">MEKAMFQAHGIGYALYAQKLEQRMMVEQEREQDYLQGRRISEEMRANLFWGANFDLRYR</sequence>
<dbReference type="InterPro" id="IPR058676">
    <property type="entry name" value="YuzK"/>
</dbReference>
<proteinExistence type="predicted"/>
<dbReference type="EMBL" id="JAGTPW010000002">
    <property type="protein sequence ID" value="MBR8643925.1"/>
    <property type="molecule type" value="Genomic_DNA"/>
</dbReference>
<protein>
    <submittedName>
        <fullName evidence="1">Uncharacterized protein</fullName>
    </submittedName>
</protein>
<organism evidence="1 2">
    <name type="scientific">Peribacillus frigoritolerans</name>
    <dbReference type="NCBI Taxonomy" id="450367"/>
    <lineage>
        <taxon>Bacteria</taxon>
        <taxon>Bacillati</taxon>
        <taxon>Bacillota</taxon>
        <taxon>Bacilli</taxon>
        <taxon>Bacillales</taxon>
        <taxon>Bacillaceae</taxon>
        <taxon>Peribacillus</taxon>
    </lineage>
</organism>
<dbReference type="Pfam" id="PF26149">
    <property type="entry name" value="YuzK"/>
    <property type="match status" value="1"/>
</dbReference>
<gene>
    <name evidence="1" type="ORF">KEH51_01715</name>
</gene>
<accession>A0A941FGN3</accession>
<evidence type="ECO:0000313" key="2">
    <source>
        <dbReference type="Proteomes" id="UP000680045"/>
    </source>
</evidence>
<reference evidence="1" key="1">
    <citation type="submission" date="2021-04" db="EMBL/GenBank/DDBJ databases">
        <title>Whole genome sequencing of Enterococci isolates from hospitalized patients.</title>
        <authorList>
            <person name="Ogoti B.M."/>
            <person name="Onyambu F.G."/>
        </authorList>
    </citation>
    <scope>NUCLEOTIDE SEQUENCE</scope>
    <source>
        <strain evidence="1">242</strain>
    </source>
</reference>
<evidence type="ECO:0000313" key="1">
    <source>
        <dbReference type="EMBL" id="MBR8643925.1"/>
    </source>
</evidence>
<dbReference type="AlphaFoldDB" id="A0A941FGN3"/>